<dbReference type="Gene3D" id="3.30.9.10">
    <property type="entry name" value="D-Amino Acid Oxidase, subunit A, domain 2"/>
    <property type="match status" value="1"/>
</dbReference>
<comment type="cofactor">
    <cofactor evidence="1">
        <name>FAD</name>
        <dbReference type="ChEBI" id="CHEBI:57692"/>
    </cofactor>
</comment>
<comment type="similarity">
    <text evidence="5">Belongs to the L2HGDH family.</text>
</comment>
<dbReference type="Proteomes" id="UP000236340">
    <property type="component" value="Unassembled WGS sequence"/>
</dbReference>
<dbReference type="PANTHER" id="PTHR43104:SF2">
    <property type="entry name" value="L-2-HYDROXYGLUTARATE DEHYDROGENASE, MITOCHONDRIAL"/>
    <property type="match status" value="1"/>
</dbReference>
<evidence type="ECO:0000256" key="1">
    <source>
        <dbReference type="ARBA" id="ARBA00001974"/>
    </source>
</evidence>
<dbReference type="NCBIfam" id="NF008726">
    <property type="entry name" value="PRK11728.1"/>
    <property type="match status" value="1"/>
</dbReference>
<dbReference type="GO" id="GO:0005737">
    <property type="term" value="C:cytoplasm"/>
    <property type="evidence" value="ECO:0007669"/>
    <property type="project" value="TreeGrafter"/>
</dbReference>
<dbReference type="InterPro" id="IPR006076">
    <property type="entry name" value="FAD-dep_OxRdtase"/>
</dbReference>
<keyword evidence="4" id="KW-0560">Oxidoreductase</keyword>
<keyword evidence="3" id="KW-0274">FAD</keyword>
<evidence type="ECO:0000313" key="8">
    <source>
        <dbReference type="Proteomes" id="UP000236340"/>
    </source>
</evidence>
<evidence type="ECO:0000256" key="4">
    <source>
        <dbReference type="ARBA" id="ARBA00023002"/>
    </source>
</evidence>
<gene>
    <name evidence="7" type="ORF">C2E25_12840</name>
</gene>
<dbReference type="Gene3D" id="3.50.50.60">
    <property type="entry name" value="FAD/NAD(P)-binding domain"/>
    <property type="match status" value="1"/>
</dbReference>
<organism evidence="7 8">
    <name type="scientific">Geothermobacter hydrogeniphilus</name>
    <dbReference type="NCBI Taxonomy" id="1969733"/>
    <lineage>
        <taxon>Bacteria</taxon>
        <taxon>Pseudomonadati</taxon>
        <taxon>Thermodesulfobacteriota</taxon>
        <taxon>Desulfuromonadia</taxon>
        <taxon>Desulfuromonadales</taxon>
        <taxon>Geothermobacteraceae</taxon>
        <taxon>Geothermobacter</taxon>
    </lineage>
</organism>
<dbReference type="RefSeq" id="WP_103116132.1">
    <property type="nucleotide sequence ID" value="NZ_PPFX01000032.1"/>
</dbReference>
<comment type="caution">
    <text evidence="7">The sequence shown here is derived from an EMBL/GenBank/DDBJ whole genome shotgun (WGS) entry which is preliminary data.</text>
</comment>
<protein>
    <submittedName>
        <fullName evidence="7">L-2-hydroxyglutarate oxidase</fullName>
    </submittedName>
</protein>
<dbReference type="EMBL" id="PPFX01000032">
    <property type="protein sequence ID" value="PNU19369.1"/>
    <property type="molecule type" value="Genomic_DNA"/>
</dbReference>
<keyword evidence="2" id="KW-0285">Flavoprotein</keyword>
<dbReference type="InterPro" id="IPR036188">
    <property type="entry name" value="FAD/NAD-bd_sf"/>
</dbReference>
<dbReference type="SUPFAM" id="SSF51905">
    <property type="entry name" value="FAD/NAD(P)-binding domain"/>
    <property type="match status" value="1"/>
</dbReference>
<reference evidence="7 8" key="1">
    <citation type="journal article" date="2018" name="Genome Announc.">
        <title>Genome Sequence of Geothermobacter sp. HR-1 Iron Reducer from the Loihi Seamount.</title>
        <authorList>
            <person name="Smith H."/>
            <person name="Abuyen K."/>
            <person name="Tremblay J."/>
            <person name="Savalia P."/>
            <person name="Perez-Rodriguez I."/>
            <person name="Emerson D."/>
            <person name="Tully B."/>
            <person name="Amend J."/>
        </authorList>
    </citation>
    <scope>NUCLEOTIDE SEQUENCE [LARGE SCALE GENOMIC DNA]</scope>
    <source>
        <strain evidence="7 8">HR-1</strain>
    </source>
</reference>
<evidence type="ECO:0000256" key="2">
    <source>
        <dbReference type="ARBA" id="ARBA00022630"/>
    </source>
</evidence>
<accession>A0A2K2H7Z5</accession>
<evidence type="ECO:0000256" key="3">
    <source>
        <dbReference type="ARBA" id="ARBA00022827"/>
    </source>
</evidence>
<dbReference type="OrthoDB" id="9801699at2"/>
<evidence type="ECO:0000313" key="7">
    <source>
        <dbReference type="EMBL" id="PNU19369.1"/>
    </source>
</evidence>
<dbReference type="AlphaFoldDB" id="A0A2K2H7Z5"/>
<evidence type="ECO:0000259" key="6">
    <source>
        <dbReference type="Pfam" id="PF01266"/>
    </source>
</evidence>
<name>A0A2K2H7Z5_9BACT</name>
<sequence length="402" mass="44169">MRHDCTLVVIGGGIVGLATARKLLEVRPGLRLQVMEKDAEVACQQTGHNSGVIHSGLYYRPGSLKARLCGEGREALYDYCRRRKIPFERCGKLVVALDAEEAQRLETLQRRGEANGLEGLQWLDKAGLKRYEPHVAGISGLRVPQTGVVDYRRVAAALAEDIEVAGGEVVTSCRVGRIRPVGDGFLLETSRGRRRCRYLVNCAGLQSDLVARRAGLDPAVRIVPFRGEYYHLGERGAGLVRHLIYPVPNPDLPFLGVHFTRDIDGRVEAGPNAVLAFKREGYRRTDISPRDLLQTLCFPGFWKMAAGFWRVGIAECHRSLSRRTFLADLRRLLPELNAADLQGWGSGVRAQAVDRHGALVDDFVIESAPGMIHVLNAPSPAATAALAIAGEIARRAQEEFGL</sequence>
<proteinExistence type="inferred from homology"/>
<evidence type="ECO:0000256" key="5">
    <source>
        <dbReference type="ARBA" id="ARBA00037941"/>
    </source>
</evidence>
<dbReference type="Pfam" id="PF01266">
    <property type="entry name" value="DAO"/>
    <property type="match status" value="1"/>
</dbReference>
<dbReference type="PANTHER" id="PTHR43104">
    <property type="entry name" value="L-2-HYDROXYGLUTARATE DEHYDROGENASE, MITOCHONDRIAL"/>
    <property type="match status" value="1"/>
</dbReference>
<dbReference type="GO" id="GO:0047545">
    <property type="term" value="F:(S)-2-hydroxyglutarate dehydrogenase activity"/>
    <property type="evidence" value="ECO:0007669"/>
    <property type="project" value="TreeGrafter"/>
</dbReference>
<feature type="domain" description="FAD dependent oxidoreductase" evidence="6">
    <location>
        <begin position="7"/>
        <end position="394"/>
    </location>
</feature>